<dbReference type="Gene3D" id="1.10.3290.10">
    <property type="entry name" value="Fido-like domain"/>
    <property type="match status" value="2"/>
</dbReference>
<dbReference type="InterPro" id="IPR036597">
    <property type="entry name" value="Fido-like_dom_sf"/>
</dbReference>
<reference evidence="2" key="1">
    <citation type="submission" date="2022-12" db="EMBL/GenBank/DDBJ databases">
        <title>Isolation and characterisation of novel Methanocorpusculum spp. from native Australian herbivores indicates the genus is ancestrally host-associated.</title>
        <authorList>
            <person name="Volmer J.G."/>
            <person name="Soo R.M."/>
            <person name="Evans P.N."/>
            <person name="Hoedt E.C."/>
            <person name="Astorga Alsina A.L."/>
            <person name="Woodcroft B.J."/>
            <person name="Tyson G.W."/>
            <person name="Hugenholtz P."/>
            <person name="Morrison M."/>
        </authorList>
    </citation>
    <scope>NUCLEOTIDE SEQUENCE</scope>
    <source>
        <strain evidence="2">CW153</strain>
    </source>
</reference>
<dbReference type="Proteomes" id="UP001141336">
    <property type="component" value="Unassembled WGS sequence"/>
</dbReference>
<dbReference type="InterPro" id="IPR003812">
    <property type="entry name" value="Fido"/>
</dbReference>
<evidence type="ECO:0000313" key="3">
    <source>
        <dbReference type="Proteomes" id="UP001141336"/>
    </source>
</evidence>
<name>A0ABT4IPX2_9EURY</name>
<proteinExistence type="predicted"/>
<accession>A0ABT4IPX2</accession>
<dbReference type="PROSITE" id="PS51459">
    <property type="entry name" value="FIDO"/>
    <property type="match status" value="1"/>
</dbReference>
<dbReference type="RefSeq" id="WP_268923584.1">
    <property type="nucleotide sequence ID" value="NZ_JAPTGC010000015.1"/>
</dbReference>
<comment type="caution">
    <text evidence="2">The sequence shown here is derived from an EMBL/GenBank/DDBJ whole genome shotgun (WGS) entry which is preliminary data.</text>
</comment>
<sequence length="333" mass="39690">MKKDIYYRVDKRVQNGVVRYYLMREVNSDAHKFRASKLIKAGTPPTEPEIARAILLYGFDLEMKCCEKVASFRVKNFRYEHEVNEEIYYLLEKYRYLDLRYHDYLTEEEYARHINEREYHYIHESAKTVGCTFTFPEVVRMIETGKVPNGKYLHDVNNIQNLYRCVVLRNKNPRKVTLALILQIRRIILDNIEEPEPISREKEVVIQKLLNTYYRKLSEGYHPMEQIISLHKNFRNLKPFNVGSKRTIREIVQYLVMPLGYPLSFQSSLQIVQTSAVLDKSHTEKGVSQIIEQYAGNKIPKLEEQLRKKIAERWNLQKNMNQKQLDLYLPANY</sequence>
<keyword evidence="3" id="KW-1185">Reference proteome</keyword>
<dbReference type="EMBL" id="JAPTGC010000015">
    <property type="protein sequence ID" value="MCZ0863322.1"/>
    <property type="molecule type" value="Genomic_DNA"/>
</dbReference>
<organism evidence="2 3">
    <name type="scientific">Methanocorpusculum vombati</name>
    <dbReference type="NCBI Taxonomy" id="3002864"/>
    <lineage>
        <taxon>Archaea</taxon>
        <taxon>Methanobacteriati</taxon>
        <taxon>Methanobacteriota</taxon>
        <taxon>Stenosarchaea group</taxon>
        <taxon>Methanomicrobia</taxon>
        <taxon>Methanomicrobiales</taxon>
        <taxon>Methanocorpusculaceae</taxon>
        <taxon>Methanocorpusculum</taxon>
    </lineage>
</organism>
<dbReference type="SUPFAM" id="SSF140931">
    <property type="entry name" value="Fic-like"/>
    <property type="match status" value="1"/>
</dbReference>
<protein>
    <recommendedName>
        <fullName evidence="1">Fido domain-containing protein</fullName>
    </recommendedName>
</protein>
<evidence type="ECO:0000259" key="1">
    <source>
        <dbReference type="PROSITE" id="PS51459"/>
    </source>
</evidence>
<evidence type="ECO:0000313" key="2">
    <source>
        <dbReference type="EMBL" id="MCZ0863322.1"/>
    </source>
</evidence>
<gene>
    <name evidence="2" type="ORF">O0S09_08700</name>
</gene>
<feature type="domain" description="Fido" evidence="1">
    <location>
        <begin position="176"/>
        <end position="296"/>
    </location>
</feature>